<keyword evidence="6 9" id="KW-0648">Protein biosynthesis</keyword>
<dbReference type="InterPro" id="IPR013155">
    <property type="entry name" value="M/V/L/I-tRNA-synth_anticd-bd"/>
</dbReference>
<dbReference type="FunFam" id="1.10.730.10:FF:000011">
    <property type="entry name" value="Leucine--tRNA ligase chloroplastic/mitochondrial"/>
    <property type="match status" value="1"/>
</dbReference>
<evidence type="ECO:0000256" key="5">
    <source>
        <dbReference type="ARBA" id="ARBA00022840"/>
    </source>
</evidence>
<dbReference type="Pfam" id="PF00133">
    <property type="entry name" value="tRNA-synt_1"/>
    <property type="match status" value="1"/>
</dbReference>
<dbReference type="SUPFAM" id="SSF50677">
    <property type="entry name" value="ValRS/IleRS/LeuRS editing domain"/>
    <property type="match status" value="1"/>
</dbReference>
<dbReference type="Pfam" id="PF13603">
    <property type="entry name" value="tRNA-synt_1_2"/>
    <property type="match status" value="1"/>
</dbReference>
<gene>
    <name evidence="9" type="primary">leuS</name>
    <name evidence="15" type="ORF">E5163_05605</name>
</gene>
<comment type="caution">
    <text evidence="9">Lacks conserved residue(s) required for the propagation of feature annotation.</text>
</comment>
<evidence type="ECO:0000256" key="9">
    <source>
        <dbReference type="HAMAP-Rule" id="MF_00049"/>
    </source>
</evidence>
<keyword evidence="16" id="KW-1185">Reference proteome</keyword>
<feature type="domain" description="Leucyl-tRNA synthetase editing" evidence="14">
    <location>
        <begin position="219"/>
        <end position="401"/>
    </location>
</feature>
<keyword evidence="3 9" id="KW-0436">Ligase</keyword>
<keyword evidence="2 9" id="KW-0963">Cytoplasm</keyword>
<evidence type="ECO:0000256" key="10">
    <source>
        <dbReference type="RuleBase" id="RU363035"/>
    </source>
</evidence>
<comment type="similarity">
    <text evidence="1 9 10">Belongs to the class-I aminoacyl-tRNA synthetase family.</text>
</comment>
<evidence type="ECO:0000256" key="4">
    <source>
        <dbReference type="ARBA" id="ARBA00022741"/>
    </source>
</evidence>
<dbReference type="GO" id="GO:0002161">
    <property type="term" value="F:aminoacyl-tRNA deacylase activity"/>
    <property type="evidence" value="ECO:0007669"/>
    <property type="project" value="InterPro"/>
</dbReference>
<dbReference type="EC" id="6.1.1.4" evidence="9"/>
<dbReference type="OrthoDB" id="9810365at2"/>
<evidence type="ECO:0000256" key="6">
    <source>
        <dbReference type="ARBA" id="ARBA00022917"/>
    </source>
</evidence>
<feature type="domain" description="Aminoacyl-tRNA synthetase class Ia" evidence="11">
    <location>
        <begin position="609"/>
        <end position="636"/>
    </location>
</feature>
<dbReference type="PRINTS" id="PR00985">
    <property type="entry name" value="TRNASYNTHLEU"/>
</dbReference>
<dbReference type="GO" id="GO:0005524">
    <property type="term" value="F:ATP binding"/>
    <property type="evidence" value="ECO:0007669"/>
    <property type="project" value="UniProtKB-UniRule"/>
</dbReference>
<dbReference type="Gene3D" id="3.40.50.620">
    <property type="entry name" value="HUPs"/>
    <property type="match status" value="2"/>
</dbReference>
<dbReference type="Pfam" id="PF09334">
    <property type="entry name" value="tRNA-synt_1g"/>
    <property type="match status" value="1"/>
</dbReference>
<evidence type="ECO:0000256" key="1">
    <source>
        <dbReference type="ARBA" id="ARBA00005594"/>
    </source>
</evidence>
<comment type="catalytic activity">
    <reaction evidence="8 9">
        <text>tRNA(Leu) + L-leucine + ATP = L-leucyl-tRNA(Leu) + AMP + diphosphate</text>
        <dbReference type="Rhea" id="RHEA:11688"/>
        <dbReference type="Rhea" id="RHEA-COMP:9613"/>
        <dbReference type="Rhea" id="RHEA-COMP:9622"/>
        <dbReference type="ChEBI" id="CHEBI:30616"/>
        <dbReference type="ChEBI" id="CHEBI:33019"/>
        <dbReference type="ChEBI" id="CHEBI:57427"/>
        <dbReference type="ChEBI" id="CHEBI:78442"/>
        <dbReference type="ChEBI" id="CHEBI:78494"/>
        <dbReference type="ChEBI" id="CHEBI:456215"/>
        <dbReference type="EC" id="6.1.1.4"/>
    </reaction>
</comment>
<keyword evidence="7 9" id="KW-0030">Aminoacyl-tRNA synthetase</keyword>
<feature type="short sequence motif" description="'KMSKS' region" evidence="9">
    <location>
        <begin position="610"/>
        <end position="614"/>
    </location>
</feature>
<dbReference type="AlphaFoldDB" id="A0A4S2H4K6"/>
<name>A0A4S2H4K6_9PROT</name>
<evidence type="ECO:0000259" key="14">
    <source>
        <dbReference type="Pfam" id="PF13603"/>
    </source>
</evidence>
<keyword evidence="4 9" id="KW-0547">Nucleotide-binding</keyword>
<dbReference type="HAMAP" id="MF_00049_B">
    <property type="entry name" value="Leu_tRNA_synth_B"/>
    <property type="match status" value="1"/>
</dbReference>
<evidence type="ECO:0000256" key="7">
    <source>
        <dbReference type="ARBA" id="ARBA00023146"/>
    </source>
</evidence>
<dbReference type="Proteomes" id="UP000308054">
    <property type="component" value="Unassembled WGS sequence"/>
</dbReference>
<comment type="subcellular location">
    <subcellularLocation>
        <location evidence="9">Cytoplasm</location>
    </subcellularLocation>
</comment>
<protein>
    <recommendedName>
        <fullName evidence="9">Leucine--tRNA ligase</fullName>
        <ecNumber evidence="9">6.1.1.4</ecNumber>
    </recommendedName>
    <alternativeName>
        <fullName evidence="9">Leucyl-tRNA synthetase</fullName>
        <shortName evidence="9">LeuRS</shortName>
    </alternativeName>
</protein>
<dbReference type="InterPro" id="IPR009008">
    <property type="entry name" value="Val/Leu/Ile-tRNA-synth_edit"/>
</dbReference>
<dbReference type="PROSITE" id="PS00178">
    <property type="entry name" value="AA_TRNA_LIGASE_I"/>
    <property type="match status" value="1"/>
</dbReference>
<dbReference type="FunFam" id="3.40.50.620:FF:000077">
    <property type="entry name" value="Leucine--tRNA ligase"/>
    <property type="match status" value="1"/>
</dbReference>
<evidence type="ECO:0000259" key="13">
    <source>
        <dbReference type="Pfam" id="PF09334"/>
    </source>
</evidence>
<dbReference type="GO" id="GO:0005829">
    <property type="term" value="C:cytosol"/>
    <property type="evidence" value="ECO:0007669"/>
    <property type="project" value="TreeGrafter"/>
</dbReference>
<dbReference type="GO" id="GO:0004823">
    <property type="term" value="F:leucine-tRNA ligase activity"/>
    <property type="evidence" value="ECO:0007669"/>
    <property type="project" value="UniProtKB-UniRule"/>
</dbReference>
<proteinExistence type="inferred from homology"/>
<dbReference type="GO" id="GO:0006429">
    <property type="term" value="P:leucyl-tRNA aminoacylation"/>
    <property type="evidence" value="ECO:0007669"/>
    <property type="project" value="UniProtKB-UniRule"/>
</dbReference>
<dbReference type="NCBIfam" id="TIGR00396">
    <property type="entry name" value="leuS_bact"/>
    <property type="match status" value="1"/>
</dbReference>
<comment type="caution">
    <text evidence="15">The sequence shown here is derived from an EMBL/GenBank/DDBJ whole genome shotgun (WGS) entry which is preliminary data.</text>
</comment>
<reference evidence="15 16" key="1">
    <citation type="journal article" date="2017" name="Int. J. Syst. Evol. Microbiol.">
        <title>Marinicauda algicola sp. nov., isolated from a marine red alga Rhodosorus marinus.</title>
        <authorList>
            <person name="Jeong S.E."/>
            <person name="Jeon S.H."/>
            <person name="Chun B.H."/>
            <person name="Kim D.W."/>
            <person name="Jeon C.O."/>
        </authorList>
    </citation>
    <scope>NUCLEOTIDE SEQUENCE [LARGE SCALE GENOMIC DNA]</scope>
    <source>
        <strain evidence="15 16">JCM 31718</strain>
    </source>
</reference>
<dbReference type="InterPro" id="IPR009080">
    <property type="entry name" value="tRNAsynth_Ia_anticodon-bd"/>
</dbReference>
<dbReference type="Pfam" id="PF08264">
    <property type="entry name" value="Anticodon_1"/>
    <property type="match status" value="1"/>
</dbReference>
<evidence type="ECO:0000313" key="15">
    <source>
        <dbReference type="EMBL" id="TGY90595.1"/>
    </source>
</evidence>
<dbReference type="CDD" id="cd07958">
    <property type="entry name" value="Anticodon_Ia_Leu_BEm"/>
    <property type="match status" value="1"/>
</dbReference>
<dbReference type="RefSeq" id="WP_135995093.1">
    <property type="nucleotide sequence ID" value="NZ_CP071057.1"/>
</dbReference>
<evidence type="ECO:0000256" key="3">
    <source>
        <dbReference type="ARBA" id="ARBA00022598"/>
    </source>
</evidence>
<dbReference type="FunFam" id="3.40.50.620:FF:000056">
    <property type="entry name" value="Leucine--tRNA ligase"/>
    <property type="match status" value="1"/>
</dbReference>
<dbReference type="SUPFAM" id="SSF47323">
    <property type="entry name" value="Anticodon-binding domain of a subclass of class I aminoacyl-tRNA synthetases"/>
    <property type="match status" value="1"/>
</dbReference>
<dbReference type="CDD" id="cd00812">
    <property type="entry name" value="LeuRS_core"/>
    <property type="match status" value="1"/>
</dbReference>
<dbReference type="PANTHER" id="PTHR43740">
    <property type="entry name" value="LEUCYL-TRNA SYNTHETASE"/>
    <property type="match status" value="1"/>
</dbReference>
<dbReference type="InterPro" id="IPR002300">
    <property type="entry name" value="aa-tRNA-synth_Ia"/>
</dbReference>
<sequence>MAYDAGAIEPKWQDYWERNETFRTEMDPSKEKVYVLDMFPYPSGAGLHVGHPEGYTATDIYCRYKRMRGYNVLHPMGWDAYGLPAERYAMRTGIHPAVTTKKNIKTFKGQIKRLGFSYDWSRELSTTDPDFVKWTQWIFLQLYKRGLAYQAEVAVNWCPAQGTVLANEEVKDGRYVETGDPVEQRLMRQWMLKITAFADRLLDDLEQVDWPEGIKAMQRNWIGKSEGAEIDFEIAGTGRRFTVFTTRPDTLYGATYAVLAPEHPLVDRIMSEDRRPSVNAYRAQIAEKSEEERTGEEADKTGVFTGAYAVNPVNGEKLPIWIADYVLMGYGTGAIMAVPAHDERDHAFARKFDLPIREVIRSPQGHDILEAAWTGGGVAVNSPLIEGLDVEEAKAKIIGWLEDRGAGRGKVQYRLRDWLFSRQRYWGEPFPILHMADGSIAPLPEDCLPLLPPELDDYKPTPDGRPPLERAEDWVKTTHPQSGAPALRETNTMPQWAGSCWYYLRFIDPKNDKMLVDPEKEKYWMPVDLYVGGAEHAVLHLLYARFWHKVLYDIGVVSTKEPFQRLFNQGMILAYSYRDAQGKYYSPDLVEERGGKFLVGETEVVRKVDKMSKSRYNVVNPDDVVAEYGADSLRLYEMFMGPLDVTKPWQTSGVGGMKRFLSRVWRVVLNDDDVLDAEKVGEFEPSDDLLRIRHKTVRAVTEDIEALRFNTAIARLMELTNALTGADRRPREIVETLVLLVAPFAPHIAEELWARLGHTESLAYAPWPQFDPDLAREDLTEYVVQINGKVRHKVEGPAGLGKEELLGLARAEPRVQELLAEGELVKEIAVPGKLVNFVVKK</sequence>
<dbReference type="PANTHER" id="PTHR43740:SF2">
    <property type="entry name" value="LEUCINE--TRNA LIGASE, MITOCHONDRIAL"/>
    <property type="match status" value="1"/>
</dbReference>
<feature type="binding site" evidence="9">
    <location>
        <position position="613"/>
    </location>
    <ligand>
        <name>ATP</name>
        <dbReference type="ChEBI" id="CHEBI:30616"/>
    </ligand>
</feature>
<feature type="domain" description="Methionyl/Valyl/Leucyl/Isoleucyl-tRNA synthetase anticodon-binding" evidence="12">
    <location>
        <begin position="689"/>
        <end position="795"/>
    </location>
</feature>
<evidence type="ECO:0000259" key="12">
    <source>
        <dbReference type="Pfam" id="PF08264"/>
    </source>
</evidence>
<dbReference type="EMBL" id="SRXW01000001">
    <property type="protein sequence ID" value="TGY90595.1"/>
    <property type="molecule type" value="Genomic_DNA"/>
</dbReference>
<dbReference type="SUPFAM" id="SSF52374">
    <property type="entry name" value="Nucleotidylyl transferase"/>
    <property type="match status" value="1"/>
</dbReference>
<dbReference type="InterPro" id="IPR025709">
    <property type="entry name" value="Leu_tRNA-synth_edit"/>
</dbReference>
<organism evidence="15 16">
    <name type="scientific">Marinicauda algicola</name>
    <dbReference type="NCBI Taxonomy" id="2029849"/>
    <lineage>
        <taxon>Bacteria</taxon>
        <taxon>Pseudomonadati</taxon>
        <taxon>Pseudomonadota</taxon>
        <taxon>Alphaproteobacteria</taxon>
        <taxon>Maricaulales</taxon>
        <taxon>Maricaulaceae</taxon>
        <taxon>Marinicauda</taxon>
    </lineage>
</organism>
<keyword evidence="5 9" id="KW-0067">ATP-binding</keyword>
<accession>A0A4S2H4K6</accession>
<dbReference type="InterPro" id="IPR001412">
    <property type="entry name" value="aa-tRNA-synth_I_CS"/>
</dbReference>
<dbReference type="Gene3D" id="1.10.730.10">
    <property type="entry name" value="Isoleucyl-tRNA Synthetase, Domain 1"/>
    <property type="match status" value="1"/>
</dbReference>
<evidence type="ECO:0000259" key="11">
    <source>
        <dbReference type="Pfam" id="PF00133"/>
    </source>
</evidence>
<evidence type="ECO:0000313" key="16">
    <source>
        <dbReference type="Proteomes" id="UP000308054"/>
    </source>
</evidence>
<feature type="domain" description="Methionyl/Leucyl tRNA synthetase" evidence="13">
    <location>
        <begin position="38"/>
        <end position="171"/>
    </location>
</feature>
<dbReference type="InterPro" id="IPR002302">
    <property type="entry name" value="Leu-tRNA-ligase"/>
</dbReference>
<dbReference type="InterPro" id="IPR015413">
    <property type="entry name" value="Methionyl/Leucyl_tRNA_Synth"/>
</dbReference>
<evidence type="ECO:0000256" key="8">
    <source>
        <dbReference type="ARBA" id="ARBA00047469"/>
    </source>
</evidence>
<evidence type="ECO:0000256" key="2">
    <source>
        <dbReference type="ARBA" id="ARBA00022490"/>
    </source>
</evidence>
<dbReference type="InterPro" id="IPR014729">
    <property type="entry name" value="Rossmann-like_a/b/a_fold"/>
</dbReference>